<evidence type="ECO:0000256" key="3">
    <source>
        <dbReference type="ARBA" id="ARBA00022729"/>
    </source>
</evidence>
<dbReference type="SUPFAM" id="SSF53850">
    <property type="entry name" value="Periplasmic binding protein-like II"/>
    <property type="match status" value="1"/>
</dbReference>
<dbReference type="PIRSF" id="PIRSF004846">
    <property type="entry name" value="ModA"/>
    <property type="match status" value="1"/>
</dbReference>
<feature type="signal peptide" evidence="4">
    <location>
        <begin position="1"/>
        <end position="24"/>
    </location>
</feature>
<comment type="caution">
    <text evidence="5">The sequence shown here is derived from an EMBL/GenBank/DDBJ whole genome shotgun (WGS) entry which is preliminary data.</text>
</comment>
<dbReference type="EMBL" id="JBHTBW010000004">
    <property type="protein sequence ID" value="MFC7439785.1"/>
    <property type="molecule type" value="Genomic_DNA"/>
</dbReference>
<gene>
    <name evidence="5" type="primary">modA</name>
    <name evidence="5" type="ORF">ACFQNG_01210</name>
</gene>
<proteinExistence type="inferred from homology"/>
<feature type="chain" id="PRO_5045968252" evidence="4">
    <location>
        <begin position="25"/>
        <end position="261"/>
    </location>
</feature>
<dbReference type="Pfam" id="PF13531">
    <property type="entry name" value="SBP_bac_11"/>
    <property type="match status" value="1"/>
</dbReference>
<evidence type="ECO:0000256" key="2">
    <source>
        <dbReference type="ARBA" id="ARBA00022723"/>
    </source>
</evidence>
<evidence type="ECO:0000313" key="6">
    <source>
        <dbReference type="Proteomes" id="UP001596500"/>
    </source>
</evidence>
<evidence type="ECO:0000313" key="5">
    <source>
        <dbReference type="EMBL" id="MFC7439785.1"/>
    </source>
</evidence>
<comment type="similarity">
    <text evidence="1">Belongs to the bacterial solute-binding protein ModA family.</text>
</comment>
<dbReference type="InterPro" id="IPR050682">
    <property type="entry name" value="ModA/WtpA"/>
</dbReference>
<evidence type="ECO:0000256" key="1">
    <source>
        <dbReference type="ARBA" id="ARBA00009175"/>
    </source>
</evidence>
<dbReference type="Gene3D" id="3.40.190.10">
    <property type="entry name" value="Periplasmic binding protein-like II"/>
    <property type="match status" value="2"/>
</dbReference>
<evidence type="ECO:0000256" key="4">
    <source>
        <dbReference type="SAM" id="SignalP"/>
    </source>
</evidence>
<name>A0ABW2RFS5_9BACL</name>
<keyword evidence="2" id="KW-0479">Metal-binding</keyword>
<dbReference type="CDD" id="cd13537">
    <property type="entry name" value="PBP2_YvgL_like"/>
    <property type="match status" value="1"/>
</dbReference>
<protein>
    <submittedName>
        <fullName evidence="5">Molybdate ABC transporter substrate-binding protein</fullName>
    </submittedName>
</protein>
<dbReference type="RefSeq" id="WP_379862968.1">
    <property type="nucleotide sequence ID" value="NZ_JBHTBW010000004.1"/>
</dbReference>
<dbReference type="PANTHER" id="PTHR30632">
    <property type="entry name" value="MOLYBDATE-BINDING PERIPLASMIC PROTEIN"/>
    <property type="match status" value="1"/>
</dbReference>
<accession>A0ABW2RFS5</accession>
<dbReference type="InterPro" id="IPR005950">
    <property type="entry name" value="ModA"/>
</dbReference>
<organism evidence="5 6">
    <name type="scientific">Laceyella putida</name>
    <dbReference type="NCBI Taxonomy" id="110101"/>
    <lineage>
        <taxon>Bacteria</taxon>
        <taxon>Bacillati</taxon>
        <taxon>Bacillota</taxon>
        <taxon>Bacilli</taxon>
        <taxon>Bacillales</taxon>
        <taxon>Thermoactinomycetaceae</taxon>
        <taxon>Laceyella</taxon>
    </lineage>
</organism>
<dbReference type="NCBIfam" id="TIGR01256">
    <property type="entry name" value="modA"/>
    <property type="match status" value="1"/>
</dbReference>
<dbReference type="InterPro" id="IPR041879">
    <property type="entry name" value="YvgL-like_PBP2"/>
</dbReference>
<dbReference type="Proteomes" id="UP001596500">
    <property type="component" value="Unassembled WGS sequence"/>
</dbReference>
<keyword evidence="3 4" id="KW-0732">Signal</keyword>
<dbReference type="PROSITE" id="PS51257">
    <property type="entry name" value="PROKAR_LIPOPROTEIN"/>
    <property type="match status" value="1"/>
</dbReference>
<dbReference type="PANTHER" id="PTHR30632:SF0">
    <property type="entry name" value="SULFATE-BINDING PROTEIN"/>
    <property type="match status" value="1"/>
</dbReference>
<reference evidence="6" key="1">
    <citation type="journal article" date="2019" name="Int. J. Syst. Evol. Microbiol.">
        <title>The Global Catalogue of Microorganisms (GCM) 10K type strain sequencing project: providing services to taxonomists for standard genome sequencing and annotation.</title>
        <authorList>
            <consortium name="The Broad Institute Genomics Platform"/>
            <consortium name="The Broad Institute Genome Sequencing Center for Infectious Disease"/>
            <person name="Wu L."/>
            <person name="Ma J."/>
        </authorList>
    </citation>
    <scope>NUCLEOTIDE SEQUENCE [LARGE SCALE GENOMIC DNA]</scope>
    <source>
        <strain evidence="6">CGMCC 1.12942</strain>
    </source>
</reference>
<sequence>MKSTHRWIMILTLVLSMWSITACGTPRGASPTEITVLTAASLSDVMKELERKYESAHPQVDLVPSFASSGKLKQQIEQGAPADLFLSASSKEMDDLLRKGLIDSKFHADLVSNELVLIIPKDSPCPIKGWSDLTSAAVNKLSIGQPETVPAGRYAKQTLEHLHLWKQLQPKMIFAGDVRQVLAHVKSGNADAGIVYLTDAATTDGITVAGVANPQTHPPIVYPIGVIKATKQPKQTQDFYHWLQGPEASFLFSKYGFKKAP</sequence>
<keyword evidence="6" id="KW-1185">Reference proteome</keyword>